<reference evidence="4 5" key="1">
    <citation type="submission" date="2017-02" db="EMBL/GenBank/DDBJ databases">
        <authorList>
            <person name="Peterson S.W."/>
        </authorList>
    </citation>
    <scope>NUCLEOTIDE SEQUENCE [LARGE SCALE GENOMIC DNA]</scope>
    <source>
        <strain evidence="4 5">P15</strain>
    </source>
</reference>
<dbReference type="NCBIfam" id="TIGR01901">
    <property type="entry name" value="adhes_NPXG"/>
    <property type="match status" value="1"/>
</dbReference>
<feature type="compositionally biased region" description="Low complexity" evidence="1">
    <location>
        <begin position="408"/>
        <end position="420"/>
    </location>
</feature>
<dbReference type="EMBL" id="FUZV01000001">
    <property type="protein sequence ID" value="SKC61302.1"/>
    <property type="molecule type" value="Genomic_DNA"/>
</dbReference>
<name>A0A1T5KC33_9GAMM</name>
<dbReference type="InterPro" id="IPR008619">
    <property type="entry name" value="Filamentous_hemagglutn_rpt"/>
</dbReference>
<evidence type="ECO:0000256" key="2">
    <source>
        <dbReference type="SAM" id="SignalP"/>
    </source>
</evidence>
<gene>
    <name evidence="4" type="ORF">SAMN06296058_1574</name>
</gene>
<evidence type="ECO:0000313" key="4">
    <source>
        <dbReference type="EMBL" id="SKC61302.1"/>
    </source>
</evidence>
<dbReference type="Pfam" id="PF05860">
    <property type="entry name" value="TPS"/>
    <property type="match status" value="1"/>
</dbReference>
<keyword evidence="5" id="KW-1185">Reference proteome</keyword>
<accession>A0A1T5KC33</accession>
<dbReference type="STRING" id="428993.SAMN06296058_1574"/>
<dbReference type="InterPro" id="IPR008638">
    <property type="entry name" value="FhaB/CdiA-like_TPS"/>
</dbReference>
<dbReference type="AlphaFoldDB" id="A0A1T5KC33"/>
<dbReference type="SMART" id="SM00912">
    <property type="entry name" value="Haemagg_act"/>
    <property type="match status" value="1"/>
</dbReference>
<keyword evidence="2" id="KW-0732">Signal</keyword>
<evidence type="ECO:0000313" key="5">
    <source>
        <dbReference type="Proteomes" id="UP000190341"/>
    </source>
</evidence>
<feature type="chain" id="PRO_5013318703" evidence="2">
    <location>
        <begin position="16"/>
        <end position="1245"/>
    </location>
</feature>
<dbReference type="Proteomes" id="UP000190341">
    <property type="component" value="Unassembled WGS sequence"/>
</dbReference>
<dbReference type="InterPro" id="IPR010069">
    <property type="entry name" value="CdiA_FHA1_rpt"/>
</dbReference>
<feature type="compositionally biased region" description="Gly residues" evidence="1">
    <location>
        <begin position="379"/>
        <end position="407"/>
    </location>
</feature>
<dbReference type="Gene3D" id="2.160.20.10">
    <property type="entry name" value="Single-stranded right-handed beta-helix, Pectin lyase-like"/>
    <property type="match status" value="1"/>
</dbReference>
<dbReference type="SUPFAM" id="SSF51126">
    <property type="entry name" value="Pectin lyase-like"/>
    <property type="match status" value="1"/>
</dbReference>
<feature type="region of interest" description="Disordered" evidence="1">
    <location>
        <begin position="369"/>
        <end position="420"/>
    </location>
</feature>
<evidence type="ECO:0000256" key="1">
    <source>
        <dbReference type="SAM" id="MobiDB-lite"/>
    </source>
</evidence>
<dbReference type="Pfam" id="PF05594">
    <property type="entry name" value="Fil_haemagg"/>
    <property type="match status" value="7"/>
</dbReference>
<evidence type="ECO:0000259" key="3">
    <source>
        <dbReference type="SMART" id="SM00912"/>
    </source>
</evidence>
<organism evidence="4 5">
    <name type="scientific">Pseudoxanthomonas indica</name>
    <dbReference type="NCBI Taxonomy" id="428993"/>
    <lineage>
        <taxon>Bacteria</taxon>
        <taxon>Pseudomonadati</taxon>
        <taxon>Pseudomonadota</taxon>
        <taxon>Gammaproteobacteria</taxon>
        <taxon>Lysobacterales</taxon>
        <taxon>Lysobacteraceae</taxon>
        <taxon>Pseudoxanthomonas</taxon>
    </lineage>
</organism>
<feature type="domain" description="Filamentous haemagglutinin FhaB/tRNA nuclease CdiA-like TPS" evidence="3">
    <location>
        <begin position="40"/>
        <end position="160"/>
    </location>
</feature>
<feature type="signal peptide" evidence="2">
    <location>
        <begin position="1"/>
        <end position="15"/>
    </location>
</feature>
<dbReference type="InterPro" id="IPR012334">
    <property type="entry name" value="Pectin_lyas_fold"/>
</dbReference>
<protein>
    <submittedName>
        <fullName evidence="4">Filamentous hemagglutinin family N-terminal domain-containing protein</fullName>
    </submittedName>
</protein>
<sequence length="1245" mass="123056">MYVGLGFVISLPALAQAVQGQISGDPNTPGNQRPTVLETSNNVPLVNIQTPSSAGVSRNTYDQFDVGTEGAILNNARANVQTQLGGWVQGNPSLATGTARVILNEVNSAHPSHLTGYVEVAGDRAEVIIANPSGIQVSNGGFINASRATLTTGRPILKGGALDGYRVEGSGAIQVNGAGLDASRSDYTDLIARSVQLNAGVWANRLKVTMGANKVSADHTQITKVDGDRGAVPQFALDVSALGGMYANHIALIGTEAGVGVTNAGTIGAQVGDLTVTVDGRLINTSALQSQQNTRLNATGGVTNAGTLSAVRELTVTTPADVNNEGGTLNARRIEVNASSLTNRGGAIEQSGVQALALNAGSLGNRDGGRIGMAELSGGSEGGSGSHGEAAGGDGSGAAGGTDGPTGIGDSSATGSGSQSSVIPLADGALNIAGLLNNDGGRIRSSGGMDLASAQGLNNDGGHLALRRLTLKGGDLRNAGGELTVTGPTTLHVGQVNNDAGQLKLAGALTLDAHDFSNRAGTLSHSGADATTLKVAGTIDNTDGVVASNASALTVSNTNLLNERGRIEQSGTNGLTIRTGVLTGAGGTIATAGAVNLTATQANHRSATLSATQITLSADTFDSRGGHLIASGAAANILSVRGTLDNGDGGTIESNGDLTISAATFGNAGGTVRQAGTGALAMTANALNGAGGTLGSNGSLTITGDTTDLRDGTTSAQRIRIDTGKLTTAGGTLTATGAGSLDLRVRGALDNATGTIATTGALQLDAASLNNSDGVLSAAGEAKSRIEVAQTLDNTRGTIASAEAMGLTSDQVLNRAGMISAGDALGLAVAQALDNRGGTVVASSRATVRAGSVRNGEHGVIASLEDDLHLTADGLLDNAGGALQADGDIALDSAGLENANGQIVGANTTIDTRQQALGNAHGTIAATSGTLAMAAHSAAIDNSNGYLRGDNVRLTGAALRNAGGTVQAGTNLTASLTGDADNTGGLIATGGALDLTAVSVLNRDTLSADPALVLGLQGDKVTLNAKRVDNSAGLIVASTHIGVAGSGTGSALTNTGGTVSSAASIGVTVDQITNTGGTLFSGTNQTHTANGMTGDGTVLSQGDLTIALQQDYVHTGEVTANGKLDIRTAGTLINHSLIQAGDLTVSGATIDNAVDGTISGGRTHVVADTDLTNRGLIDGGATRIDAVTLANVGTGRIYGDQVAIQAGTVSNHDETVKGETKAATIASRGDLDLGAGELVTRSMPA</sequence>
<proteinExistence type="predicted"/>
<dbReference type="InterPro" id="IPR011050">
    <property type="entry name" value="Pectin_lyase_fold/virulence"/>
</dbReference>
<dbReference type="NCBIfam" id="TIGR01731">
    <property type="entry name" value="fil_hemag_20aa"/>
    <property type="match status" value="21"/>
</dbReference>